<gene>
    <name evidence="2" type="ORF">GRI39_14260</name>
</gene>
<reference evidence="2 3" key="1">
    <citation type="submission" date="2019-12" db="EMBL/GenBank/DDBJ databases">
        <title>Genomic-based taxomic classification of the family Erythrobacteraceae.</title>
        <authorList>
            <person name="Xu L."/>
        </authorList>
    </citation>
    <scope>NUCLEOTIDE SEQUENCE [LARGE SCALE GENOMIC DNA]</scope>
    <source>
        <strain evidence="2 3">DSM 18604</strain>
    </source>
</reference>
<feature type="region of interest" description="Disordered" evidence="1">
    <location>
        <begin position="1"/>
        <end position="25"/>
    </location>
</feature>
<dbReference type="AlphaFoldDB" id="A0A845ACS1"/>
<keyword evidence="3" id="KW-1185">Reference proteome</keyword>
<organism evidence="2 3">
    <name type="scientific">Altericroceibacterium indicum</name>
    <dbReference type="NCBI Taxonomy" id="374177"/>
    <lineage>
        <taxon>Bacteria</taxon>
        <taxon>Pseudomonadati</taxon>
        <taxon>Pseudomonadota</taxon>
        <taxon>Alphaproteobacteria</taxon>
        <taxon>Sphingomonadales</taxon>
        <taxon>Erythrobacteraceae</taxon>
        <taxon>Altericroceibacterium</taxon>
    </lineage>
</organism>
<evidence type="ECO:0000256" key="1">
    <source>
        <dbReference type="SAM" id="MobiDB-lite"/>
    </source>
</evidence>
<evidence type="ECO:0008006" key="4">
    <source>
        <dbReference type="Google" id="ProtNLM"/>
    </source>
</evidence>
<dbReference type="EMBL" id="WTYQ01000008">
    <property type="protein sequence ID" value="MXP27189.1"/>
    <property type="molecule type" value="Genomic_DNA"/>
</dbReference>
<accession>A0A845ACS1</accession>
<evidence type="ECO:0000313" key="2">
    <source>
        <dbReference type="EMBL" id="MXP27189.1"/>
    </source>
</evidence>
<evidence type="ECO:0000313" key="3">
    <source>
        <dbReference type="Proteomes" id="UP000460561"/>
    </source>
</evidence>
<protein>
    <recommendedName>
        <fullName evidence="4">PAS domain-containing protein</fullName>
    </recommendedName>
</protein>
<dbReference type="Proteomes" id="UP000460561">
    <property type="component" value="Unassembled WGS sequence"/>
</dbReference>
<sequence>MIKPGHKNFDGSEEEMGTDTLPPAIGTRERRLQVRAYNFWVGLLGDQGFPHIDNLTPDSLPEFGPYSVILKFPNGPRNPGLAFIGEKLVEESETPLGSIRNMDDIPEGSLIARIVEHYPQLLENEAPTSFEAEFSSPRGCTILYRGILLPFSSDGYRVDYILGVINWRELADTHLTEDIQSQIGALFDLPPEQKWQGNASAAVSAWADGPNTPSAHHAMPDISPDMPKDMAEYLRNLPITQPDDCISEDDEFALALIRRDPSGKSHVIAGIPKSAKLLEQALRKLVM</sequence>
<dbReference type="RefSeq" id="WP_160740403.1">
    <property type="nucleotide sequence ID" value="NZ_WTYQ01000008.1"/>
</dbReference>
<dbReference type="OrthoDB" id="7441080at2"/>
<proteinExistence type="predicted"/>
<name>A0A845ACS1_9SPHN</name>
<comment type="caution">
    <text evidence="2">The sequence shown here is derived from an EMBL/GenBank/DDBJ whole genome shotgun (WGS) entry which is preliminary data.</text>
</comment>